<evidence type="ECO:0008006" key="4">
    <source>
        <dbReference type="Google" id="ProtNLM"/>
    </source>
</evidence>
<accession>A0A2G5TW85</accession>
<keyword evidence="3" id="KW-1185">Reference proteome</keyword>
<evidence type="ECO:0000256" key="1">
    <source>
        <dbReference type="SAM" id="SignalP"/>
    </source>
</evidence>
<dbReference type="AlphaFoldDB" id="A0A2G5TW85"/>
<sequence>MSRSKSLVFIGLVVVFIGAAEAAKFLDQVSKQAISVLHGSQRSGEVRQCTCEEMKDCYHQSKLQALDCFETCWKSEIKRFKLTDNPDDLKACFDAKKPFVDQVINCFQTKVKACTENGEPGVRVKEYDYKDMIKRVEDAVNSQINAFLRSIGNDNVKAVVTAGTAIAQCVKTCFLEKNKDGFCFNRIGCEPQIEDRNARMAIRQCSRSVAWKKEMETFCHCSSAAGINIRYITSVPIYLFSIEICLLFETAKHHNFLFVFKTEQQREDVILVIICFLGTKKGYTDCVCMVIMKLNHFIEMYQIKMCWEYRKLRSSIFEILKVEGSEIIIAE</sequence>
<organism evidence="2 3">
    <name type="scientific">Caenorhabditis nigoni</name>
    <dbReference type="NCBI Taxonomy" id="1611254"/>
    <lineage>
        <taxon>Eukaryota</taxon>
        <taxon>Metazoa</taxon>
        <taxon>Ecdysozoa</taxon>
        <taxon>Nematoda</taxon>
        <taxon>Chromadorea</taxon>
        <taxon>Rhabditida</taxon>
        <taxon>Rhabditina</taxon>
        <taxon>Rhabditomorpha</taxon>
        <taxon>Rhabditoidea</taxon>
        <taxon>Rhabditidae</taxon>
        <taxon>Peloderinae</taxon>
        <taxon>Caenorhabditis</taxon>
    </lineage>
</organism>
<comment type="caution">
    <text evidence="2">The sequence shown here is derived from an EMBL/GenBank/DDBJ whole genome shotgun (WGS) entry which is preliminary data.</text>
</comment>
<protein>
    <recommendedName>
        <fullName evidence="4">DUF19 domain-containing protein</fullName>
    </recommendedName>
</protein>
<dbReference type="Proteomes" id="UP000230233">
    <property type="component" value="Chromosome IV"/>
</dbReference>
<evidence type="ECO:0000313" key="2">
    <source>
        <dbReference type="EMBL" id="PIC31524.1"/>
    </source>
</evidence>
<dbReference type="OrthoDB" id="5831355at2759"/>
<feature type="signal peptide" evidence="1">
    <location>
        <begin position="1"/>
        <end position="22"/>
    </location>
</feature>
<name>A0A2G5TW85_9PELO</name>
<feature type="chain" id="PRO_5013552578" description="DUF19 domain-containing protein" evidence="1">
    <location>
        <begin position="23"/>
        <end position="331"/>
    </location>
</feature>
<keyword evidence="1" id="KW-0732">Signal</keyword>
<dbReference type="PANTHER" id="PTHR34401:SF1">
    <property type="entry name" value="DUF19 DOMAIN-CONTAINING PROTEIN"/>
    <property type="match status" value="1"/>
</dbReference>
<reference evidence="3" key="1">
    <citation type="submission" date="2017-10" db="EMBL/GenBank/DDBJ databases">
        <title>Rapid genome shrinkage in a self-fertile nematode reveals novel sperm competition proteins.</title>
        <authorList>
            <person name="Yin D."/>
            <person name="Schwarz E.M."/>
            <person name="Thomas C.G."/>
            <person name="Felde R.L."/>
            <person name="Korf I.F."/>
            <person name="Cutter A.D."/>
            <person name="Schartner C.M."/>
            <person name="Ralston E.J."/>
            <person name="Meyer B.J."/>
            <person name="Haag E.S."/>
        </authorList>
    </citation>
    <scope>NUCLEOTIDE SEQUENCE [LARGE SCALE GENOMIC DNA]</scope>
    <source>
        <strain evidence="3">JU1422</strain>
    </source>
</reference>
<proteinExistence type="predicted"/>
<dbReference type="PANTHER" id="PTHR34401">
    <property type="entry name" value="PROTEIN CBG12388-RELATED"/>
    <property type="match status" value="1"/>
</dbReference>
<dbReference type="EMBL" id="PDUG01000004">
    <property type="protein sequence ID" value="PIC31524.1"/>
    <property type="molecule type" value="Genomic_DNA"/>
</dbReference>
<dbReference type="STRING" id="1611254.A0A2G5TW85"/>
<evidence type="ECO:0000313" key="3">
    <source>
        <dbReference type="Proteomes" id="UP000230233"/>
    </source>
</evidence>
<gene>
    <name evidence="2" type="primary">Cni-Y105C5A.8</name>
    <name evidence="2" type="synonym">Cnig_chr_IV.g12197</name>
    <name evidence="2" type="ORF">B9Z55_012197</name>
</gene>